<dbReference type="AlphaFoldDB" id="A0AAU2VSH8"/>
<dbReference type="EMBL" id="CP108313">
    <property type="protein sequence ID" value="WTW70526.1"/>
    <property type="molecule type" value="Genomic_DNA"/>
</dbReference>
<reference evidence="2" key="1">
    <citation type="submission" date="2022-10" db="EMBL/GenBank/DDBJ databases">
        <title>The complete genomes of actinobacterial strains from the NBC collection.</title>
        <authorList>
            <person name="Joergensen T.S."/>
            <person name="Alvarez Arevalo M."/>
            <person name="Sterndorff E.B."/>
            <person name="Faurdal D."/>
            <person name="Vuksanovic O."/>
            <person name="Mourched A.-S."/>
            <person name="Charusanti P."/>
            <person name="Shaw S."/>
            <person name="Blin K."/>
            <person name="Weber T."/>
        </authorList>
    </citation>
    <scope>NUCLEOTIDE SEQUENCE</scope>
    <source>
        <strain evidence="2">NBC_00008</strain>
    </source>
</reference>
<evidence type="ECO:0008006" key="3">
    <source>
        <dbReference type="Google" id="ProtNLM"/>
    </source>
</evidence>
<feature type="transmembrane region" description="Helical" evidence="1">
    <location>
        <begin position="307"/>
        <end position="325"/>
    </location>
</feature>
<keyword evidence="1" id="KW-0812">Transmembrane</keyword>
<gene>
    <name evidence="2" type="ORF">OG398_20790</name>
</gene>
<sequence length="341" mass="38176">MREAYEVLPSALVDRSVPVEQGLTPEWVVRWWYAAQISLPISGALFVFYTYLAWNAQEVLTWRPPPTDESPHPKSPVDALREMATSLVDSVRSWNWPEDAFTRLRYLILVMVLMGLASLLVRVLSVVSQRPEHRERRARDKSRRWGDRRHADFSLCWPVVALVLAAVECGREFEKLNSGEAGDDVPKISLSAVERVLWQVPRIRRGSAREHQRRATADHIGRVVGALREAEARQDSDPKQALQDMAVMLLTIAERYAEGKVSQLLDKEQIGDAPKVVHREGLRLLVLGGAVISAMAVAAFAGLPDAALTPLLPLVVITVGILIYRDKGPTPSQLRDLVIPR</sequence>
<feature type="transmembrane region" description="Helical" evidence="1">
    <location>
        <begin position="284"/>
        <end position="301"/>
    </location>
</feature>
<keyword evidence="1" id="KW-1133">Transmembrane helix</keyword>
<protein>
    <recommendedName>
        <fullName evidence="3">Integral membrane protein</fullName>
    </recommendedName>
</protein>
<evidence type="ECO:0000313" key="2">
    <source>
        <dbReference type="EMBL" id="WTW70526.1"/>
    </source>
</evidence>
<organism evidence="2">
    <name type="scientific">Streptomyces sp. NBC_00008</name>
    <dbReference type="NCBI Taxonomy" id="2903610"/>
    <lineage>
        <taxon>Bacteria</taxon>
        <taxon>Bacillati</taxon>
        <taxon>Actinomycetota</taxon>
        <taxon>Actinomycetes</taxon>
        <taxon>Kitasatosporales</taxon>
        <taxon>Streptomycetaceae</taxon>
        <taxon>Streptomyces</taxon>
    </lineage>
</organism>
<proteinExistence type="predicted"/>
<feature type="transmembrane region" description="Helical" evidence="1">
    <location>
        <begin position="106"/>
        <end position="127"/>
    </location>
</feature>
<feature type="transmembrane region" description="Helical" evidence="1">
    <location>
        <begin position="31"/>
        <end position="54"/>
    </location>
</feature>
<keyword evidence="1" id="KW-0472">Membrane</keyword>
<evidence type="ECO:0000256" key="1">
    <source>
        <dbReference type="SAM" id="Phobius"/>
    </source>
</evidence>
<accession>A0AAU2VSH8</accession>
<name>A0AAU2VSH8_9ACTN</name>